<feature type="domain" description="ACT" evidence="11">
    <location>
        <begin position="457"/>
        <end position="529"/>
    </location>
</feature>
<comment type="catalytic activity">
    <reaction evidence="8">
        <text>(R)-2-hydroxyglutarate + NAD(+) = 2-oxoglutarate + NADH + H(+)</text>
        <dbReference type="Rhea" id="RHEA:49612"/>
        <dbReference type="ChEBI" id="CHEBI:15378"/>
        <dbReference type="ChEBI" id="CHEBI:15801"/>
        <dbReference type="ChEBI" id="CHEBI:16810"/>
        <dbReference type="ChEBI" id="CHEBI:57540"/>
        <dbReference type="ChEBI" id="CHEBI:57945"/>
        <dbReference type="EC" id="1.1.1.399"/>
    </reaction>
</comment>
<reference evidence="12 13" key="1">
    <citation type="journal article" date="2013" name="Genome Announc.">
        <title>Draft Genome Sequence of the Methanotrophic Gammaproteobacterium Methyloglobulus morosus DSM 22980 Strain KoM1.</title>
        <authorList>
            <person name="Poehlein A."/>
            <person name="Deutzmann J.S."/>
            <person name="Daniel R."/>
            <person name="Simeonova D.D."/>
        </authorList>
    </citation>
    <scope>NUCLEOTIDE SEQUENCE [LARGE SCALE GENOMIC DNA]</scope>
    <source>
        <strain evidence="12 13">KoM1</strain>
    </source>
</reference>
<dbReference type="Gene3D" id="3.30.70.260">
    <property type="match status" value="1"/>
</dbReference>
<gene>
    <name evidence="12" type="primary">serA</name>
    <name evidence="12" type="ORF">MGMO_68c00070</name>
</gene>
<keyword evidence="10" id="KW-0028">Amino-acid biosynthesis</keyword>
<evidence type="ECO:0000256" key="2">
    <source>
        <dbReference type="ARBA" id="ARBA00005216"/>
    </source>
</evidence>
<dbReference type="InterPro" id="IPR045865">
    <property type="entry name" value="ACT-like_dom_sf"/>
</dbReference>
<organism evidence="12 13">
    <name type="scientific">Methyloglobulus morosus KoM1</name>
    <dbReference type="NCBI Taxonomy" id="1116472"/>
    <lineage>
        <taxon>Bacteria</taxon>
        <taxon>Pseudomonadati</taxon>
        <taxon>Pseudomonadota</taxon>
        <taxon>Gammaproteobacteria</taxon>
        <taxon>Methylococcales</taxon>
        <taxon>Methylococcaceae</taxon>
        <taxon>Methyloglobulus</taxon>
    </lineage>
</organism>
<dbReference type="GO" id="GO:0051287">
    <property type="term" value="F:NAD binding"/>
    <property type="evidence" value="ECO:0007669"/>
    <property type="project" value="UniProtKB-UniRule"/>
</dbReference>
<dbReference type="RefSeq" id="WP_023494810.1">
    <property type="nucleotide sequence ID" value="NZ_AYLO01000065.1"/>
</dbReference>
<dbReference type="PROSITE" id="PS00671">
    <property type="entry name" value="D_2_HYDROXYACID_DH_3"/>
    <property type="match status" value="1"/>
</dbReference>
<dbReference type="Proteomes" id="UP000017842">
    <property type="component" value="Unassembled WGS sequence"/>
</dbReference>
<dbReference type="UniPathway" id="UPA00135">
    <property type="reaction ID" value="UER00196"/>
</dbReference>
<dbReference type="InterPro" id="IPR006140">
    <property type="entry name" value="D-isomer_DH_NAD-bd"/>
</dbReference>
<sequence length="529" mass="56397">MKKILISDKLSEAGINYLNQQADSGIQIHIETGLNEEGLCNIIGEYDALLIRSDTKVTRKVLEAAKNLKLIGRAGIGVDNVDIPLATEMGVIVMNTPDANATTTAELAIAHMMSLSRQLPTADRSVRAGKWERSKLMGAEIAHKTLGIVGFGTIGRIVSQRGLGLRMEVIAFDPFVAPEIYEEYGVESVSLDDLVSRSDYITLHCPLIEKTKNLIGAAQFAKMKKGARIINCARGGLIDEQALYDALKNGQCAGAALDVYENEPPAGSPLLELDNIVFTPHLGASTTEAQVAVSVEIARQAVLFLKTGEAVNALNLPRVSAEELNKSHDFMNLATTLGKILAGLANQPITKVEVALYGRAAEAAVRPVSVSALVGILSGQVSSPVNRVNAENIAKRQGIALVESVSKDSPDYVSLIKVTGHCADQTIALSGALLGGRQPRLVCINHFDIEVVPEGTLIVTRHDDRPGVISAISSVLGNANINITRMQVSTADVKDQAMAVISVSEPVPEAIMQQICHLTAVCNAKQINI</sequence>
<dbReference type="CDD" id="cd12173">
    <property type="entry name" value="PGDH_4"/>
    <property type="match status" value="1"/>
</dbReference>
<dbReference type="SUPFAM" id="SSF143548">
    <property type="entry name" value="Serine metabolism enzymes domain"/>
    <property type="match status" value="1"/>
</dbReference>
<dbReference type="PROSITE" id="PS51671">
    <property type="entry name" value="ACT"/>
    <property type="match status" value="1"/>
</dbReference>
<dbReference type="GO" id="GO:0006564">
    <property type="term" value="P:L-serine biosynthetic process"/>
    <property type="evidence" value="ECO:0007669"/>
    <property type="project" value="UniProtKB-UniRule"/>
</dbReference>
<evidence type="ECO:0000256" key="7">
    <source>
        <dbReference type="ARBA" id="ARBA00023299"/>
    </source>
</evidence>
<evidence type="ECO:0000256" key="4">
    <source>
        <dbReference type="ARBA" id="ARBA00021582"/>
    </source>
</evidence>
<dbReference type="SUPFAM" id="SSF51735">
    <property type="entry name" value="NAD(P)-binding Rossmann-fold domains"/>
    <property type="match status" value="1"/>
</dbReference>
<protein>
    <recommendedName>
        <fullName evidence="4 10">D-3-phosphoglycerate dehydrogenase</fullName>
        <ecNumber evidence="10">1.1.1.95</ecNumber>
    </recommendedName>
</protein>
<dbReference type="PATRIC" id="fig|1116472.3.peg.2051"/>
<evidence type="ECO:0000313" key="13">
    <source>
        <dbReference type="Proteomes" id="UP000017842"/>
    </source>
</evidence>
<dbReference type="SUPFAM" id="SSF55021">
    <property type="entry name" value="ACT-like"/>
    <property type="match status" value="1"/>
</dbReference>
<dbReference type="OrthoDB" id="9805416at2"/>
<dbReference type="EC" id="1.1.1.95" evidence="10"/>
<evidence type="ECO:0000256" key="8">
    <source>
        <dbReference type="ARBA" id="ARBA00048126"/>
    </source>
</evidence>
<comment type="catalytic activity">
    <reaction evidence="9 10">
        <text>(2R)-3-phosphoglycerate + NAD(+) = 3-phosphooxypyruvate + NADH + H(+)</text>
        <dbReference type="Rhea" id="RHEA:12641"/>
        <dbReference type="ChEBI" id="CHEBI:15378"/>
        <dbReference type="ChEBI" id="CHEBI:18110"/>
        <dbReference type="ChEBI" id="CHEBI:57540"/>
        <dbReference type="ChEBI" id="CHEBI:57945"/>
        <dbReference type="ChEBI" id="CHEBI:58272"/>
        <dbReference type="EC" id="1.1.1.95"/>
    </reaction>
</comment>
<evidence type="ECO:0000259" key="11">
    <source>
        <dbReference type="PROSITE" id="PS51671"/>
    </source>
</evidence>
<dbReference type="AlphaFoldDB" id="V5C5Y6"/>
<keyword evidence="6 10" id="KW-0520">NAD</keyword>
<dbReference type="InterPro" id="IPR029753">
    <property type="entry name" value="D-isomer_DH_CS"/>
</dbReference>
<dbReference type="InterPro" id="IPR029009">
    <property type="entry name" value="ASB_dom_sf"/>
</dbReference>
<evidence type="ECO:0000256" key="5">
    <source>
        <dbReference type="ARBA" id="ARBA00023002"/>
    </source>
</evidence>
<keyword evidence="7 10" id="KW-0718">Serine biosynthesis</keyword>
<dbReference type="InterPro" id="IPR002912">
    <property type="entry name" value="ACT_dom"/>
</dbReference>
<dbReference type="InterPro" id="IPR050857">
    <property type="entry name" value="D-2-hydroxyacid_DH"/>
</dbReference>
<dbReference type="SUPFAM" id="SSF52283">
    <property type="entry name" value="Formate/glycerate dehydrogenase catalytic domain-like"/>
    <property type="match status" value="1"/>
</dbReference>
<dbReference type="Gene3D" id="3.40.50.720">
    <property type="entry name" value="NAD(P)-binding Rossmann-like Domain"/>
    <property type="match status" value="2"/>
</dbReference>
<dbReference type="EMBL" id="AYLO01000065">
    <property type="protein sequence ID" value="ESS72158.1"/>
    <property type="molecule type" value="Genomic_DNA"/>
</dbReference>
<keyword evidence="5 10" id="KW-0560">Oxidoreductase</keyword>
<comment type="function">
    <text evidence="1">Catalyzes the reversible oxidation of 3-phospho-D-glycerate to 3-phosphonooxypyruvate, the first step of the phosphorylated L-serine biosynthesis pathway. Also catalyzes the reversible oxidation of 2-hydroxyglutarate to 2-oxoglutarate.</text>
</comment>
<dbReference type="NCBIfam" id="TIGR01327">
    <property type="entry name" value="PGDH"/>
    <property type="match status" value="1"/>
</dbReference>
<dbReference type="InterPro" id="IPR045626">
    <property type="entry name" value="PGDH_ASB_dom"/>
</dbReference>
<accession>V5C5Y6</accession>
<dbReference type="Pfam" id="PF01842">
    <property type="entry name" value="ACT"/>
    <property type="match status" value="1"/>
</dbReference>
<comment type="pathway">
    <text evidence="2 10">Amino-acid biosynthesis; L-serine biosynthesis; L-serine from 3-phospho-D-glycerate: step 1/3.</text>
</comment>
<dbReference type="InterPro" id="IPR006139">
    <property type="entry name" value="D-isomer_2_OHA_DH_cat_dom"/>
</dbReference>
<dbReference type="Pfam" id="PF19304">
    <property type="entry name" value="PGDH_inter"/>
    <property type="match status" value="1"/>
</dbReference>
<dbReference type="InterPro" id="IPR006236">
    <property type="entry name" value="PGDH"/>
</dbReference>
<dbReference type="Pfam" id="PF00389">
    <property type="entry name" value="2-Hacid_dh"/>
    <property type="match status" value="1"/>
</dbReference>
<dbReference type="Pfam" id="PF02826">
    <property type="entry name" value="2-Hacid_dh_C"/>
    <property type="match status" value="1"/>
</dbReference>
<dbReference type="PANTHER" id="PTHR42789">
    <property type="entry name" value="D-ISOMER SPECIFIC 2-HYDROXYACID DEHYDROGENASE FAMILY PROTEIN (AFU_ORTHOLOGUE AFUA_6G10090)"/>
    <property type="match status" value="1"/>
</dbReference>
<dbReference type="eggNOG" id="COG1052">
    <property type="taxonomic scope" value="Bacteria"/>
</dbReference>
<name>V5C5Y6_9GAMM</name>
<evidence type="ECO:0000256" key="1">
    <source>
        <dbReference type="ARBA" id="ARBA00003800"/>
    </source>
</evidence>
<proteinExistence type="inferred from homology"/>
<dbReference type="FunFam" id="3.40.50.720:FF:000021">
    <property type="entry name" value="D-3-phosphoglycerate dehydrogenase"/>
    <property type="match status" value="1"/>
</dbReference>
<dbReference type="PANTHER" id="PTHR42789:SF1">
    <property type="entry name" value="D-ISOMER SPECIFIC 2-HYDROXYACID DEHYDROGENASE FAMILY PROTEIN (AFU_ORTHOLOGUE AFUA_6G10090)"/>
    <property type="match status" value="1"/>
</dbReference>
<dbReference type="CDD" id="cd04879">
    <property type="entry name" value="ACT_3PGDH-like"/>
    <property type="match status" value="1"/>
</dbReference>
<dbReference type="Gene3D" id="3.30.1330.90">
    <property type="entry name" value="D-3-phosphoglycerate dehydrogenase, domain 3"/>
    <property type="match status" value="1"/>
</dbReference>
<comment type="similarity">
    <text evidence="3 10">Belongs to the D-isomer specific 2-hydroxyacid dehydrogenase family.</text>
</comment>
<evidence type="ECO:0000256" key="10">
    <source>
        <dbReference type="RuleBase" id="RU363003"/>
    </source>
</evidence>
<comment type="caution">
    <text evidence="12">The sequence shown here is derived from an EMBL/GenBank/DDBJ whole genome shotgun (WGS) entry which is preliminary data.</text>
</comment>
<evidence type="ECO:0000256" key="6">
    <source>
        <dbReference type="ARBA" id="ARBA00023027"/>
    </source>
</evidence>
<evidence type="ECO:0000256" key="9">
    <source>
        <dbReference type="ARBA" id="ARBA00048731"/>
    </source>
</evidence>
<keyword evidence="13" id="KW-1185">Reference proteome</keyword>
<dbReference type="STRING" id="1116472.MGMO_68c00070"/>
<evidence type="ECO:0000256" key="3">
    <source>
        <dbReference type="ARBA" id="ARBA00005854"/>
    </source>
</evidence>
<dbReference type="InterPro" id="IPR036291">
    <property type="entry name" value="NAD(P)-bd_dom_sf"/>
</dbReference>
<evidence type="ECO:0000313" key="12">
    <source>
        <dbReference type="EMBL" id="ESS72158.1"/>
    </source>
</evidence>
<dbReference type="GO" id="GO:0004617">
    <property type="term" value="F:phosphoglycerate dehydrogenase activity"/>
    <property type="evidence" value="ECO:0007669"/>
    <property type="project" value="UniProtKB-UniRule"/>
</dbReference>